<dbReference type="InterPro" id="IPR002553">
    <property type="entry name" value="Clathrin/coatomer_adapt-like_N"/>
</dbReference>
<comment type="subunit">
    <text evidence="11">Oligomeric complex.</text>
</comment>
<comment type="subcellular location">
    <subcellularLocation>
        <location evidence="11">Cytoplasm</location>
    </subcellularLocation>
    <subcellularLocation>
        <location evidence="1 11">Golgi apparatus membrane</location>
        <topology evidence="1 11">Peripheral membrane protein</topology>
        <orientation evidence="1 11">Cytoplasmic side</orientation>
    </subcellularLocation>
    <subcellularLocation>
        <location evidence="11">Cytoplasmic vesicle</location>
        <location evidence="11">COPI-coated vesicle membrane</location>
        <topology evidence="11">Peripheral membrane protein</topology>
        <orientation evidence="11">Cytoplasmic side</orientation>
    </subcellularLocation>
</comment>
<proteinExistence type="inferred from homology"/>
<dbReference type="InterPro" id="IPR009028">
    <property type="entry name" value="Coatomer/calthrin_app_sub_C"/>
</dbReference>
<dbReference type="InterPro" id="IPR016024">
    <property type="entry name" value="ARM-type_fold"/>
</dbReference>
<accession>A0AAV9Y0N2</accession>
<feature type="domain" description="Clathrin/coatomer adaptor adaptin-like N-terminal" evidence="12">
    <location>
        <begin position="20"/>
        <end position="546"/>
    </location>
</feature>
<evidence type="ECO:0000256" key="7">
    <source>
        <dbReference type="ARBA" id="ARBA00022927"/>
    </source>
</evidence>
<dbReference type="GO" id="GO:0006891">
    <property type="term" value="P:intra-Golgi vesicle-mediated transport"/>
    <property type="evidence" value="ECO:0007669"/>
    <property type="project" value="TreeGrafter"/>
</dbReference>
<dbReference type="GO" id="GO:0005793">
    <property type="term" value="C:endoplasmic reticulum-Golgi intermediate compartment"/>
    <property type="evidence" value="ECO:0007669"/>
    <property type="project" value="TreeGrafter"/>
</dbReference>
<dbReference type="GO" id="GO:0006886">
    <property type="term" value="P:intracellular protein transport"/>
    <property type="evidence" value="ECO:0007669"/>
    <property type="project" value="InterPro"/>
</dbReference>
<dbReference type="SUPFAM" id="SSF55711">
    <property type="entry name" value="Subdomain of clathrin and coatomer appendage domain"/>
    <property type="match status" value="1"/>
</dbReference>
<feature type="domain" description="Coatomer gamma subunit appendage Ig-like subdomain" evidence="13">
    <location>
        <begin position="678"/>
        <end position="818"/>
    </location>
</feature>
<dbReference type="Gene3D" id="3.30.310.10">
    <property type="entry name" value="TATA-Binding Protein"/>
    <property type="match status" value="1"/>
</dbReference>
<dbReference type="EMBL" id="JAWDEY010000006">
    <property type="protein sequence ID" value="KAK6590528.1"/>
    <property type="molecule type" value="Genomic_DNA"/>
</dbReference>
<evidence type="ECO:0000256" key="9">
    <source>
        <dbReference type="ARBA" id="ARBA00023136"/>
    </source>
</evidence>
<sequence length="940" mass="105422">MDLKSDDKGVVVNPFSGDKSSILQETRCFSEAPLNSKKCCDVLTKILNMINCGEKLTDQEWSDLFFGITRLFQSNNQELRRLVYLAIKSLKVSESEAFVVISSLIKDMNSNNDCYRANSLRVISKMADGTMIGQIERYLKSAIVDKNSFVASSALICGYNLALRGHADIPRRWLNEISECIQGRDGMVQYHAIILLLELRNNDRLAIQKITEMLCKLPIKSSYSECLMLRQMKNLFMLMKNQELSEDLTWIIDGFHTMLRSRNEIVLLEAAIGATDIIKYLHEQQDQRAIGFIDTNQITNSLQMLLNSTTPVARFAAVRILNTLADVNPNIVFKCQHELEPLLNDSNRVVATLVLTILLKIAQENNLDKLVKQIPTFISDISDSGKKDIVKASKNLILKYPNRHKSILSFLSTNLREEGSLEFKSYVIDTLFEISDEIPSILENILYHICETIEDCEYPVIIIRILGFLGKNIPKANNPSRYVRYIYNRLILESSAVRAASIDALARIALSCEDIKGDIKTLLHVCSVDNDDEVRDRTNIYSKIIDGRSTNADSSGDDDYQDTVSSPDLFFDESILTKDLDKINGLYIYLKEVVQNDPGRFVDLDNLPRIAPESCTKYDPTLRVDSNSQSMENLSRFGTAPMAGVGGNQMASAFEASSLVATDFGDMRIKSSLSTIFERISSIVPIEKIGKHLFASTCIPLTENESEYLVNVRKHFFEEGKYVALEFQVSNTLNNATLKEIKIEFGSDINGFSILGSIPIQILEPSQTDFIIVLIENITESRFPSTSNVIPCRLDYIYCEEDDQIGYNDVFTIDPLTISHSDCILPNIMRHGEFRNTWSILETNGVEHIAKFSFSYKTIPAAVNGLLSLVNAAPCDGSEKVAPEATNHTLLFSGTYFSTTPFLCTAIIVNNSELGCLVKIACRSTEESVCLDVISCFEAV</sequence>
<dbReference type="GO" id="GO:0006888">
    <property type="term" value="P:endoplasmic reticulum to Golgi vesicle-mediated transport"/>
    <property type="evidence" value="ECO:0007669"/>
    <property type="project" value="TreeGrafter"/>
</dbReference>
<dbReference type="GO" id="GO:0009306">
    <property type="term" value="P:protein secretion"/>
    <property type="evidence" value="ECO:0007669"/>
    <property type="project" value="TreeGrafter"/>
</dbReference>
<evidence type="ECO:0000313" key="16">
    <source>
        <dbReference type="Proteomes" id="UP001311799"/>
    </source>
</evidence>
<evidence type="ECO:0000259" key="13">
    <source>
        <dbReference type="Pfam" id="PF08752"/>
    </source>
</evidence>
<dbReference type="PIRSF" id="PIRSF037093">
    <property type="entry name" value="Coatomer_gamma_subunit"/>
    <property type="match status" value="1"/>
</dbReference>
<dbReference type="InterPro" id="IPR013040">
    <property type="entry name" value="Coatomer_gsu_app_Ig-like_dom"/>
</dbReference>
<keyword evidence="6 11" id="KW-0931">ER-Golgi transport</keyword>
<dbReference type="Pfam" id="PF16381">
    <property type="entry name" value="Coatomer_g_Cpla"/>
    <property type="match status" value="1"/>
</dbReference>
<evidence type="ECO:0000256" key="4">
    <source>
        <dbReference type="ARBA" id="ARBA00022490"/>
    </source>
</evidence>
<evidence type="ECO:0000256" key="11">
    <source>
        <dbReference type="PIRNR" id="PIRNR037093"/>
    </source>
</evidence>
<dbReference type="InterPro" id="IPR013041">
    <property type="entry name" value="Clathrin_app_Ig-like_sf"/>
</dbReference>
<dbReference type="GO" id="GO:0030126">
    <property type="term" value="C:COPI vesicle coat"/>
    <property type="evidence" value="ECO:0007669"/>
    <property type="project" value="InterPro"/>
</dbReference>
<dbReference type="GO" id="GO:0000139">
    <property type="term" value="C:Golgi membrane"/>
    <property type="evidence" value="ECO:0007669"/>
    <property type="project" value="UniProtKB-SubCell"/>
</dbReference>
<evidence type="ECO:0000313" key="15">
    <source>
        <dbReference type="EMBL" id="KAK6590528.1"/>
    </source>
</evidence>
<dbReference type="PANTHER" id="PTHR10261:SF0">
    <property type="entry name" value="COATOMER SUBUNIT GAMMA-2"/>
    <property type="match status" value="1"/>
</dbReference>
<dbReference type="Gene3D" id="1.25.10.10">
    <property type="entry name" value="Leucine-rich Repeat Variant"/>
    <property type="match status" value="1"/>
</dbReference>
<keyword evidence="9 11" id="KW-0472">Membrane</keyword>
<dbReference type="Pfam" id="PF08752">
    <property type="entry name" value="COP-gamma_platf"/>
    <property type="match status" value="1"/>
</dbReference>
<keyword evidence="4 11" id="KW-0963">Cytoplasm</keyword>
<dbReference type="GO" id="GO:0005198">
    <property type="term" value="F:structural molecule activity"/>
    <property type="evidence" value="ECO:0007669"/>
    <property type="project" value="InterPro"/>
</dbReference>
<dbReference type="PANTHER" id="PTHR10261">
    <property type="entry name" value="COATOMER SUBUNIT GAMMA"/>
    <property type="match status" value="1"/>
</dbReference>
<comment type="similarity">
    <text evidence="2 11">Belongs to the COPG family.</text>
</comment>
<evidence type="ECO:0000256" key="10">
    <source>
        <dbReference type="ARBA" id="ARBA00023329"/>
    </source>
</evidence>
<dbReference type="Pfam" id="PF01602">
    <property type="entry name" value="Adaptin_N"/>
    <property type="match status" value="1"/>
</dbReference>
<evidence type="ECO:0000256" key="8">
    <source>
        <dbReference type="ARBA" id="ARBA00023034"/>
    </source>
</evidence>
<keyword evidence="8 11" id="KW-0333">Golgi apparatus</keyword>
<evidence type="ECO:0000256" key="1">
    <source>
        <dbReference type="ARBA" id="ARBA00004255"/>
    </source>
</evidence>
<dbReference type="InterPro" id="IPR037067">
    <property type="entry name" value="Coatomer_gsu_app_sf"/>
</dbReference>
<feature type="domain" description="Coatomer subunit gamma C-terminal" evidence="14">
    <location>
        <begin position="822"/>
        <end position="937"/>
    </location>
</feature>
<name>A0AAV9Y0N2_9CRYT</name>
<comment type="caution">
    <text evidence="15">The sequence shown here is derived from an EMBL/GenBank/DDBJ whole genome shotgun (WGS) entry which is preliminary data.</text>
</comment>
<keyword evidence="10 11" id="KW-0968">Cytoplasmic vesicle</keyword>
<protein>
    <recommendedName>
        <fullName evidence="11">Coatomer subunit gamma</fullName>
    </recommendedName>
</protein>
<gene>
    <name evidence="15" type="ORF">RS030_152256</name>
</gene>
<organism evidence="15 16">
    <name type="scientific">Cryptosporidium xiaoi</name>
    <dbReference type="NCBI Taxonomy" id="659607"/>
    <lineage>
        <taxon>Eukaryota</taxon>
        <taxon>Sar</taxon>
        <taxon>Alveolata</taxon>
        <taxon>Apicomplexa</taxon>
        <taxon>Conoidasida</taxon>
        <taxon>Coccidia</taxon>
        <taxon>Eucoccidiorida</taxon>
        <taxon>Eimeriorina</taxon>
        <taxon>Cryptosporidiidae</taxon>
        <taxon>Cryptosporidium</taxon>
    </lineage>
</organism>
<evidence type="ECO:0000256" key="2">
    <source>
        <dbReference type="ARBA" id="ARBA00010720"/>
    </source>
</evidence>
<keyword evidence="3 11" id="KW-0813">Transport</keyword>
<dbReference type="SUPFAM" id="SSF48371">
    <property type="entry name" value="ARM repeat"/>
    <property type="match status" value="1"/>
</dbReference>
<dbReference type="AlphaFoldDB" id="A0AAV9Y0N2"/>
<comment type="function">
    <text evidence="11">The coatomer is a cytosolic protein complex that binds to dilysine motifs and reversibly associates with Golgi non-clathrin-coated vesicles, which further mediate biosynthetic protein transport from the ER, via the Golgi up to the trans Golgi network. Coatomer complex is required for budding from Golgi membranes, and is essential for the retrograde Golgi-to-ER transport of dilysine-tagged proteins.</text>
</comment>
<evidence type="ECO:0000256" key="3">
    <source>
        <dbReference type="ARBA" id="ARBA00022448"/>
    </source>
</evidence>
<evidence type="ECO:0000259" key="14">
    <source>
        <dbReference type="Pfam" id="PF16381"/>
    </source>
</evidence>
<dbReference type="InterPro" id="IPR017106">
    <property type="entry name" value="Coatomer_gsu"/>
</dbReference>
<dbReference type="InterPro" id="IPR011989">
    <property type="entry name" value="ARM-like"/>
</dbReference>
<dbReference type="SUPFAM" id="SSF49348">
    <property type="entry name" value="Clathrin adaptor appendage domain"/>
    <property type="match status" value="1"/>
</dbReference>
<dbReference type="InterPro" id="IPR032154">
    <property type="entry name" value="Coatomer_g_Cpla"/>
</dbReference>
<dbReference type="InterPro" id="IPR012295">
    <property type="entry name" value="TBP_dom_sf"/>
</dbReference>
<keyword evidence="5" id="KW-0677">Repeat</keyword>
<dbReference type="Proteomes" id="UP001311799">
    <property type="component" value="Unassembled WGS sequence"/>
</dbReference>
<evidence type="ECO:0000256" key="6">
    <source>
        <dbReference type="ARBA" id="ARBA00022892"/>
    </source>
</evidence>
<reference evidence="15 16" key="1">
    <citation type="submission" date="2023-10" db="EMBL/GenBank/DDBJ databases">
        <title>Comparative genomics analysis reveals potential genetic determinants of host preference in Cryptosporidium xiaoi.</title>
        <authorList>
            <person name="Xiao L."/>
            <person name="Li J."/>
        </authorList>
    </citation>
    <scope>NUCLEOTIDE SEQUENCE [LARGE SCALE GENOMIC DNA]</scope>
    <source>
        <strain evidence="15 16">52996</strain>
    </source>
</reference>
<keyword evidence="16" id="KW-1185">Reference proteome</keyword>
<keyword evidence="7 11" id="KW-0653">Protein transport</keyword>
<dbReference type="Gene3D" id="2.60.40.1480">
    <property type="entry name" value="Coatomer, gamma subunit, appendage domain"/>
    <property type="match status" value="1"/>
</dbReference>
<dbReference type="GO" id="GO:0005783">
    <property type="term" value="C:endoplasmic reticulum"/>
    <property type="evidence" value="ECO:0007669"/>
    <property type="project" value="TreeGrafter"/>
</dbReference>
<evidence type="ECO:0000256" key="5">
    <source>
        <dbReference type="ARBA" id="ARBA00022737"/>
    </source>
</evidence>
<evidence type="ECO:0000259" key="12">
    <source>
        <dbReference type="Pfam" id="PF01602"/>
    </source>
</evidence>